<dbReference type="Gramene" id="Pp3c14_11410V3.1">
    <property type="protein sequence ID" value="Pp3c14_11410V3.1"/>
    <property type="gene ID" value="Pp3c14_11410"/>
</dbReference>
<dbReference type="SUPFAM" id="SSF54995">
    <property type="entry name" value="Ribosomal protein S6"/>
    <property type="match status" value="1"/>
</dbReference>
<dbReference type="PANTHER" id="PTHR21011:SF1">
    <property type="entry name" value="SMALL RIBOSOMAL SUBUNIT PROTEIN BS6M"/>
    <property type="match status" value="1"/>
</dbReference>
<dbReference type="OMA" id="AQANDEY"/>
<dbReference type="GO" id="GO:0005737">
    <property type="term" value="C:cytoplasm"/>
    <property type="evidence" value="ECO:0007669"/>
    <property type="project" value="UniProtKB-ARBA"/>
</dbReference>
<evidence type="ECO:0000313" key="8">
    <source>
        <dbReference type="EnsemblPlants" id="Pp3c14_11410V3.1"/>
    </source>
</evidence>
<organism evidence="7">
    <name type="scientific">Physcomitrium patens</name>
    <name type="common">Spreading-leaved earth moss</name>
    <name type="synonym">Physcomitrella patens</name>
    <dbReference type="NCBI Taxonomy" id="3218"/>
    <lineage>
        <taxon>Eukaryota</taxon>
        <taxon>Viridiplantae</taxon>
        <taxon>Streptophyta</taxon>
        <taxon>Embryophyta</taxon>
        <taxon>Bryophyta</taxon>
        <taxon>Bryophytina</taxon>
        <taxon>Bryopsida</taxon>
        <taxon>Funariidae</taxon>
        <taxon>Funariales</taxon>
        <taxon>Funariaceae</taxon>
        <taxon>Physcomitrium</taxon>
    </lineage>
</organism>
<gene>
    <name evidence="8" type="primary">LOC112291493</name>
    <name evidence="7" type="ORF">PHYPA_018361</name>
</gene>
<dbReference type="CDD" id="cd00473">
    <property type="entry name" value="bS6"/>
    <property type="match status" value="1"/>
</dbReference>
<proteinExistence type="inferred from homology"/>
<reference evidence="8" key="3">
    <citation type="submission" date="2020-12" db="UniProtKB">
        <authorList>
            <consortium name="EnsemblPlants"/>
        </authorList>
    </citation>
    <scope>IDENTIFICATION</scope>
</reference>
<dbReference type="InterPro" id="IPR035980">
    <property type="entry name" value="Ribosomal_bS6_sf"/>
</dbReference>
<dbReference type="PaxDb" id="3218-PP1S36_299V6.1"/>
<dbReference type="eggNOG" id="ENOG502QU7T">
    <property type="taxonomic scope" value="Eukaryota"/>
</dbReference>
<dbReference type="GeneID" id="112291493"/>
<dbReference type="EMBL" id="ABEU02000014">
    <property type="protein sequence ID" value="PNR40958.1"/>
    <property type="molecule type" value="Genomic_DNA"/>
</dbReference>
<dbReference type="GO" id="GO:0070181">
    <property type="term" value="F:small ribosomal subunit rRNA binding"/>
    <property type="evidence" value="ECO:0000318"/>
    <property type="project" value="GO_Central"/>
</dbReference>
<keyword evidence="9" id="KW-1185">Reference proteome</keyword>
<dbReference type="Gramene" id="Pp3c14_11414V3.1">
    <property type="protein sequence ID" value="Pp3c14_11414V3.1"/>
    <property type="gene ID" value="Pp3c14_11414"/>
</dbReference>
<feature type="compositionally biased region" description="Acidic residues" evidence="6">
    <location>
        <begin position="223"/>
        <end position="250"/>
    </location>
</feature>
<dbReference type="Pfam" id="PF01250">
    <property type="entry name" value="Ribosomal_S6"/>
    <property type="match status" value="1"/>
</dbReference>
<dbReference type="InterPro" id="IPR014717">
    <property type="entry name" value="Transl_elong_EF1B/ribsomal_bS6"/>
</dbReference>
<dbReference type="InterPro" id="IPR000529">
    <property type="entry name" value="Ribosomal_bS6"/>
</dbReference>
<dbReference type="HAMAP" id="MF_00360">
    <property type="entry name" value="Ribosomal_bS6"/>
    <property type="match status" value="1"/>
</dbReference>
<dbReference type="OrthoDB" id="669828at2759"/>
<dbReference type="PROSITE" id="PS01048">
    <property type="entry name" value="RIBOSOMAL_S6"/>
    <property type="match status" value="1"/>
</dbReference>
<evidence type="ECO:0000256" key="6">
    <source>
        <dbReference type="SAM" id="MobiDB-lite"/>
    </source>
</evidence>
<evidence type="ECO:0000313" key="9">
    <source>
        <dbReference type="Proteomes" id="UP000006727"/>
    </source>
</evidence>
<reference evidence="7 9" key="2">
    <citation type="journal article" date="2018" name="Plant J.">
        <title>The Physcomitrella patens chromosome-scale assembly reveals moss genome structure and evolution.</title>
        <authorList>
            <person name="Lang D."/>
            <person name="Ullrich K.K."/>
            <person name="Murat F."/>
            <person name="Fuchs J."/>
            <person name="Jenkins J."/>
            <person name="Haas F.B."/>
            <person name="Piednoel M."/>
            <person name="Gundlach H."/>
            <person name="Van Bel M."/>
            <person name="Meyberg R."/>
            <person name="Vives C."/>
            <person name="Morata J."/>
            <person name="Symeonidi A."/>
            <person name="Hiss M."/>
            <person name="Muchero W."/>
            <person name="Kamisugi Y."/>
            <person name="Saleh O."/>
            <person name="Blanc G."/>
            <person name="Decker E.L."/>
            <person name="van Gessel N."/>
            <person name="Grimwood J."/>
            <person name="Hayes R.D."/>
            <person name="Graham S.W."/>
            <person name="Gunter L.E."/>
            <person name="McDaniel S.F."/>
            <person name="Hoernstein S.N.W."/>
            <person name="Larsson A."/>
            <person name="Li F.W."/>
            <person name="Perroud P.F."/>
            <person name="Phillips J."/>
            <person name="Ranjan P."/>
            <person name="Rokshar D.S."/>
            <person name="Rothfels C.J."/>
            <person name="Schneider L."/>
            <person name="Shu S."/>
            <person name="Stevenson D.W."/>
            <person name="Thummler F."/>
            <person name="Tillich M."/>
            <person name="Villarreal Aguilar J.C."/>
            <person name="Widiez T."/>
            <person name="Wong G.K."/>
            <person name="Wymore A."/>
            <person name="Zhang Y."/>
            <person name="Zimmer A.D."/>
            <person name="Quatrano R.S."/>
            <person name="Mayer K.F.X."/>
            <person name="Goodstein D."/>
            <person name="Casacuberta J.M."/>
            <person name="Vandepoele K."/>
            <person name="Reski R."/>
            <person name="Cuming A.C."/>
            <person name="Tuskan G.A."/>
            <person name="Maumus F."/>
            <person name="Salse J."/>
            <person name="Schmutz J."/>
            <person name="Rensing S.A."/>
        </authorList>
    </citation>
    <scope>NUCLEOTIDE SEQUENCE [LARGE SCALE GENOMIC DNA]</scope>
    <source>
        <strain evidence="8 9">cv. Gransden 2004</strain>
    </source>
</reference>
<dbReference type="PANTHER" id="PTHR21011">
    <property type="entry name" value="MITOCHONDRIAL 28S RIBOSOMAL PROTEIN S6"/>
    <property type="match status" value="1"/>
</dbReference>
<dbReference type="InterPro" id="IPR020814">
    <property type="entry name" value="Ribosomal_S6_plastid/chlpt"/>
</dbReference>
<dbReference type="RefSeq" id="XP_024394751.1">
    <property type="nucleotide sequence ID" value="XM_024538983.2"/>
</dbReference>
<keyword evidence="5" id="KW-0687">Ribonucleoprotein</keyword>
<dbReference type="HOGENOM" id="CLU_1028157_0_0_1"/>
<comment type="similarity">
    <text evidence="1">Belongs to the bacterial ribosomal protein bS6 family.</text>
</comment>
<dbReference type="GO" id="GO:0015935">
    <property type="term" value="C:small ribosomal subunit"/>
    <property type="evidence" value="ECO:0000318"/>
    <property type="project" value="GO_Central"/>
</dbReference>
<evidence type="ECO:0000256" key="5">
    <source>
        <dbReference type="ARBA" id="ARBA00023274"/>
    </source>
</evidence>
<feature type="region of interest" description="Disordered" evidence="6">
    <location>
        <begin position="209"/>
        <end position="271"/>
    </location>
</feature>
<sequence length="271" mass="30586">MSVLLQASIVGSSLFSEQGSGLSAGCSSAADSSSGGVCQVSARGSSWRALAGEHRLLCVSQAGRTWQVRAKPQRQKEDEDDDIFFPEAEEIDREALQAFLDLELQTDYELDDARHYEIMFLVPESNLEKVPDVIKKVEAFVAEQKGKIWRVNDWGVRRLAYKIKKNERANYVLMNIEMKAEAINELNSLFEKDERVIRHMCISQKQAFTEDTVPPPNYYSESAEGDEAQANDEYDDDSDEEEEEDEEVASDSDGKRGWDKLVQGQERSVGR</sequence>
<reference evidence="7 9" key="1">
    <citation type="journal article" date="2008" name="Science">
        <title>The Physcomitrella genome reveals evolutionary insights into the conquest of land by plants.</title>
        <authorList>
            <person name="Rensing S."/>
            <person name="Lang D."/>
            <person name="Zimmer A."/>
            <person name="Terry A."/>
            <person name="Salamov A."/>
            <person name="Shapiro H."/>
            <person name="Nishiyama T."/>
            <person name="Perroud P.-F."/>
            <person name="Lindquist E."/>
            <person name="Kamisugi Y."/>
            <person name="Tanahashi T."/>
            <person name="Sakakibara K."/>
            <person name="Fujita T."/>
            <person name="Oishi K."/>
            <person name="Shin-I T."/>
            <person name="Kuroki Y."/>
            <person name="Toyoda A."/>
            <person name="Suzuki Y."/>
            <person name="Hashimoto A."/>
            <person name="Yamaguchi K."/>
            <person name="Sugano A."/>
            <person name="Kohara Y."/>
            <person name="Fujiyama A."/>
            <person name="Anterola A."/>
            <person name="Aoki S."/>
            <person name="Ashton N."/>
            <person name="Barbazuk W.B."/>
            <person name="Barker E."/>
            <person name="Bennetzen J."/>
            <person name="Bezanilla M."/>
            <person name="Blankenship R."/>
            <person name="Cho S.H."/>
            <person name="Dutcher S."/>
            <person name="Estelle M."/>
            <person name="Fawcett J.A."/>
            <person name="Gundlach H."/>
            <person name="Hanada K."/>
            <person name="Heyl A."/>
            <person name="Hicks K.A."/>
            <person name="Hugh J."/>
            <person name="Lohr M."/>
            <person name="Mayer K."/>
            <person name="Melkozernov A."/>
            <person name="Murata T."/>
            <person name="Nelson D."/>
            <person name="Pils B."/>
            <person name="Prigge M."/>
            <person name="Reiss B."/>
            <person name="Renner T."/>
            <person name="Rombauts S."/>
            <person name="Rushton P."/>
            <person name="Sanderfoot A."/>
            <person name="Schween G."/>
            <person name="Shiu S.-H."/>
            <person name="Stueber K."/>
            <person name="Theodoulou F.L."/>
            <person name="Tu H."/>
            <person name="Van de Peer Y."/>
            <person name="Verrier P.J."/>
            <person name="Waters E."/>
            <person name="Wood A."/>
            <person name="Yang L."/>
            <person name="Cove D."/>
            <person name="Cuming A."/>
            <person name="Hasebe M."/>
            <person name="Lucas S."/>
            <person name="Mishler D.B."/>
            <person name="Reski R."/>
            <person name="Grigoriev I."/>
            <person name="Quatrano R.S."/>
            <person name="Boore J.L."/>
        </authorList>
    </citation>
    <scope>NUCLEOTIDE SEQUENCE [LARGE SCALE GENOMIC DNA]</scope>
    <source>
        <strain evidence="8 9">cv. Gransden 2004</strain>
    </source>
</reference>
<evidence type="ECO:0000256" key="2">
    <source>
        <dbReference type="ARBA" id="ARBA00022730"/>
    </source>
</evidence>
<dbReference type="EnsemblPlants" id="Pp3c14_11414V3.1">
    <property type="protein sequence ID" value="Pp3c14_11414V3.1"/>
    <property type="gene ID" value="Pp3c14_11414"/>
</dbReference>
<dbReference type="GO" id="GO:0006412">
    <property type="term" value="P:translation"/>
    <property type="evidence" value="ECO:0007669"/>
    <property type="project" value="InterPro"/>
</dbReference>
<dbReference type="Gene3D" id="3.30.70.60">
    <property type="match status" value="1"/>
</dbReference>
<keyword evidence="3" id="KW-0694">RNA-binding</keyword>
<dbReference type="GO" id="GO:0003735">
    <property type="term" value="F:structural constituent of ribosome"/>
    <property type="evidence" value="ECO:0000318"/>
    <property type="project" value="GO_Central"/>
</dbReference>
<evidence type="ECO:0000256" key="4">
    <source>
        <dbReference type="ARBA" id="ARBA00022980"/>
    </source>
</evidence>
<evidence type="ECO:0000313" key="7">
    <source>
        <dbReference type="EMBL" id="PNR40958.1"/>
    </source>
</evidence>
<evidence type="ECO:0008006" key="10">
    <source>
        <dbReference type="Google" id="ProtNLM"/>
    </source>
</evidence>
<dbReference type="Proteomes" id="UP000006727">
    <property type="component" value="Chromosome 14"/>
</dbReference>
<protein>
    <recommendedName>
        <fullName evidence="10">30S ribosomal protein S6</fullName>
    </recommendedName>
</protein>
<keyword evidence="2" id="KW-0699">rRNA-binding</keyword>
<name>A9RYK2_PHYPA</name>
<keyword evidence="4" id="KW-0689">Ribosomal protein</keyword>
<evidence type="ECO:0000256" key="3">
    <source>
        <dbReference type="ARBA" id="ARBA00022884"/>
    </source>
</evidence>
<accession>A9RYK2</accession>
<dbReference type="InterPro" id="IPR020815">
    <property type="entry name" value="Ribosomal_bS6_CS"/>
</dbReference>
<evidence type="ECO:0000256" key="1">
    <source>
        <dbReference type="ARBA" id="ARBA00009512"/>
    </source>
</evidence>
<dbReference type="STRING" id="3218.A9RYK2"/>
<dbReference type="EnsemblPlants" id="Pp3c14_11410V3.1">
    <property type="protein sequence ID" value="Pp3c14_11410V3.1"/>
    <property type="gene ID" value="Pp3c14_11410"/>
</dbReference>
<dbReference type="NCBIfam" id="TIGR00166">
    <property type="entry name" value="S6"/>
    <property type="match status" value="1"/>
</dbReference>
<dbReference type="AlphaFoldDB" id="A9RYK2"/>